<proteinExistence type="predicted"/>
<protein>
    <submittedName>
        <fullName evidence="1">Uncharacterized protein</fullName>
    </submittedName>
</protein>
<organism evidence="1 2">
    <name type="scientific">Prorocentrum cordatum</name>
    <dbReference type="NCBI Taxonomy" id="2364126"/>
    <lineage>
        <taxon>Eukaryota</taxon>
        <taxon>Sar</taxon>
        <taxon>Alveolata</taxon>
        <taxon>Dinophyceae</taxon>
        <taxon>Prorocentrales</taxon>
        <taxon>Prorocentraceae</taxon>
        <taxon>Prorocentrum</taxon>
    </lineage>
</organism>
<feature type="non-terminal residue" evidence="1">
    <location>
        <position position="52"/>
    </location>
</feature>
<dbReference type="EMBL" id="CAUYUJ010015744">
    <property type="protein sequence ID" value="CAK0857597.1"/>
    <property type="molecule type" value="Genomic_DNA"/>
</dbReference>
<sequence>MEVCGHADESQRSCVPFSLGESPSILLVAIGLGTTAAADGAQLCPTSSGTLT</sequence>
<accession>A0ABN9UDR9</accession>
<comment type="caution">
    <text evidence="1">The sequence shown here is derived from an EMBL/GenBank/DDBJ whole genome shotgun (WGS) entry which is preliminary data.</text>
</comment>
<name>A0ABN9UDR9_9DINO</name>
<gene>
    <name evidence="1" type="ORF">PCOR1329_LOCUS47675</name>
</gene>
<dbReference type="Proteomes" id="UP001189429">
    <property type="component" value="Unassembled WGS sequence"/>
</dbReference>
<evidence type="ECO:0000313" key="2">
    <source>
        <dbReference type="Proteomes" id="UP001189429"/>
    </source>
</evidence>
<evidence type="ECO:0000313" key="1">
    <source>
        <dbReference type="EMBL" id="CAK0857597.1"/>
    </source>
</evidence>
<reference evidence="1" key="1">
    <citation type="submission" date="2023-10" db="EMBL/GenBank/DDBJ databases">
        <authorList>
            <person name="Chen Y."/>
            <person name="Shah S."/>
            <person name="Dougan E. K."/>
            <person name="Thang M."/>
            <person name="Chan C."/>
        </authorList>
    </citation>
    <scope>NUCLEOTIDE SEQUENCE [LARGE SCALE GENOMIC DNA]</scope>
</reference>
<keyword evidence="2" id="KW-1185">Reference proteome</keyword>